<dbReference type="RefSeq" id="WP_018575745.1">
    <property type="nucleotide sequence ID" value="NZ_KB892381.1"/>
</dbReference>
<comment type="similarity">
    <text evidence="2 7">Belongs to the DedA family.</text>
</comment>
<dbReference type="PANTHER" id="PTHR30353">
    <property type="entry name" value="INNER MEMBRANE PROTEIN DEDA-RELATED"/>
    <property type="match status" value="1"/>
</dbReference>
<dbReference type="InterPro" id="IPR058127">
    <property type="entry name" value="DedA"/>
</dbReference>
<dbReference type="AlphaFoldDB" id="A0A0W0Z282"/>
<dbReference type="NCBIfam" id="NF008102">
    <property type="entry name" value="PRK10847.1"/>
    <property type="match status" value="1"/>
</dbReference>
<dbReference type="EMBL" id="LNYW01000026">
    <property type="protein sequence ID" value="KTD63223.1"/>
    <property type="molecule type" value="Genomic_DNA"/>
</dbReference>
<dbReference type="OrthoDB" id="9813426at2"/>
<dbReference type="Pfam" id="PF09335">
    <property type="entry name" value="VTT_dom"/>
    <property type="match status" value="1"/>
</dbReference>
<sequence length="217" mass="23839">MDYLQTLLDTILHIDVYLNAFVSTHGFWTYLALFAVIFCETGLIVTPILPGDSLLFAAGSIAAQPGNSLNIFILFVLLLCASILGNQVNFLVGRALGPHIFASRRSWLLNKNHLNETHAFYEKHGGKTLIFARFLPVIRTFAPFVAGIGTMEVLKFTLYNVASALLWIGSLLSLGYFLGSLPIVKDNFTLVIYGVIALSLLPPLLALLTRKAAVEKK</sequence>
<keyword evidence="5 7" id="KW-1133">Transmembrane helix</keyword>
<evidence type="ECO:0000313" key="9">
    <source>
        <dbReference type="EMBL" id="KTD63223.1"/>
    </source>
</evidence>
<dbReference type="InterPro" id="IPR032816">
    <property type="entry name" value="VTT_dom"/>
</dbReference>
<keyword evidence="6 7" id="KW-0472">Membrane</keyword>
<proteinExistence type="inferred from homology"/>
<evidence type="ECO:0000256" key="2">
    <source>
        <dbReference type="ARBA" id="ARBA00010792"/>
    </source>
</evidence>
<protein>
    <submittedName>
        <fullName evidence="9">DedA family protein</fullName>
    </submittedName>
</protein>
<keyword evidence="3 7" id="KW-1003">Cell membrane</keyword>
<evidence type="ECO:0000256" key="1">
    <source>
        <dbReference type="ARBA" id="ARBA00004651"/>
    </source>
</evidence>
<gene>
    <name evidence="9" type="ORF">Lsha_0775</name>
</gene>
<evidence type="ECO:0000256" key="4">
    <source>
        <dbReference type="ARBA" id="ARBA00022692"/>
    </source>
</evidence>
<reference evidence="9 10" key="1">
    <citation type="submission" date="2015-11" db="EMBL/GenBank/DDBJ databases">
        <title>Genomic analysis of 38 Legionella species identifies large and diverse effector repertoires.</title>
        <authorList>
            <person name="Burstein D."/>
            <person name="Amaro F."/>
            <person name="Zusman T."/>
            <person name="Lifshitz Z."/>
            <person name="Cohen O."/>
            <person name="Gilbert J.A."/>
            <person name="Pupko T."/>
            <person name="Shuman H.A."/>
            <person name="Segal G."/>
        </authorList>
    </citation>
    <scope>NUCLEOTIDE SEQUENCE [LARGE SCALE GENOMIC DNA]</scope>
    <source>
        <strain evidence="9 10">ATCC 49655</strain>
    </source>
</reference>
<name>A0A0W0Z282_9GAMM</name>
<comment type="caution">
    <text evidence="9">The sequence shown here is derived from an EMBL/GenBank/DDBJ whole genome shotgun (WGS) entry which is preliminary data.</text>
</comment>
<organism evidence="9 10">
    <name type="scientific">Legionella shakespearei DSM 23087</name>
    <dbReference type="NCBI Taxonomy" id="1122169"/>
    <lineage>
        <taxon>Bacteria</taxon>
        <taxon>Pseudomonadati</taxon>
        <taxon>Pseudomonadota</taxon>
        <taxon>Gammaproteobacteria</taxon>
        <taxon>Legionellales</taxon>
        <taxon>Legionellaceae</taxon>
        <taxon>Legionella</taxon>
    </lineage>
</organism>
<feature type="transmembrane region" description="Helical" evidence="7">
    <location>
        <begin position="27"/>
        <end position="49"/>
    </location>
</feature>
<feature type="transmembrane region" description="Helical" evidence="7">
    <location>
        <begin position="156"/>
        <end position="178"/>
    </location>
</feature>
<evidence type="ECO:0000313" key="10">
    <source>
        <dbReference type="Proteomes" id="UP000054600"/>
    </source>
</evidence>
<dbReference type="PATRIC" id="fig|1122169.6.peg.892"/>
<feature type="transmembrane region" description="Helical" evidence="7">
    <location>
        <begin position="130"/>
        <end position="149"/>
    </location>
</feature>
<keyword evidence="4 7" id="KW-0812">Transmembrane</keyword>
<evidence type="ECO:0000256" key="6">
    <source>
        <dbReference type="ARBA" id="ARBA00023136"/>
    </source>
</evidence>
<evidence type="ECO:0000259" key="8">
    <source>
        <dbReference type="Pfam" id="PF09335"/>
    </source>
</evidence>
<dbReference type="eggNOG" id="COG0586">
    <property type="taxonomic scope" value="Bacteria"/>
</dbReference>
<evidence type="ECO:0000256" key="7">
    <source>
        <dbReference type="RuleBase" id="RU367016"/>
    </source>
</evidence>
<keyword evidence="10" id="KW-1185">Reference proteome</keyword>
<dbReference type="InterPro" id="IPR032818">
    <property type="entry name" value="DedA-like"/>
</dbReference>
<dbReference type="PANTHER" id="PTHR30353:SF0">
    <property type="entry name" value="TRANSMEMBRANE PROTEIN"/>
    <property type="match status" value="1"/>
</dbReference>
<feature type="transmembrane region" description="Helical" evidence="7">
    <location>
        <begin position="190"/>
        <end position="208"/>
    </location>
</feature>
<evidence type="ECO:0000256" key="5">
    <source>
        <dbReference type="ARBA" id="ARBA00022989"/>
    </source>
</evidence>
<dbReference type="GO" id="GO:0005886">
    <property type="term" value="C:plasma membrane"/>
    <property type="evidence" value="ECO:0007669"/>
    <property type="project" value="UniProtKB-SubCell"/>
</dbReference>
<feature type="domain" description="VTT" evidence="8">
    <location>
        <begin position="49"/>
        <end position="176"/>
    </location>
</feature>
<dbReference type="Proteomes" id="UP000054600">
    <property type="component" value="Unassembled WGS sequence"/>
</dbReference>
<feature type="transmembrane region" description="Helical" evidence="7">
    <location>
        <begin position="69"/>
        <end position="88"/>
    </location>
</feature>
<comment type="subcellular location">
    <subcellularLocation>
        <location evidence="1 7">Cell membrane</location>
        <topology evidence="1 7">Multi-pass membrane protein</topology>
    </subcellularLocation>
</comment>
<evidence type="ECO:0000256" key="3">
    <source>
        <dbReference type="ARBA" id="ARBA00022475"/>
    </source>
</evidence>
<accession>A0A0W0Z282</accession>